<proteinExistence type="predicted"/>
<sequence>MFIATTSVQALDVKESTDGDNMWRNKSRIATINAYVHFSNMLRDFYDYGDQDIAVGRRCTNMFDVWRMTPLNRRPQPVDIAQESMFRVLLIRSLTKRDVYALIVQVCVQPRTNKRITVTIERVFSEEIRCNVGTYGMALMAVVVFRGR</sequence>
<accession>A0A0L0FWC1</accession>
<evidence type="ECO:0000313" key="1">
    <source>
        <dbReference type="EMBL" id="KNC80248.1"/>
    </source>
</evidence>
<dbReference type="EMBL" id="KQ242177">
    <property type="protein sequence ID" value="KNC80248.1"/>
    <property type="molecule type" value="Genomic_DNA"/>
</dbReference>
<reference evidence="1 2" key="1">
    <citation type="submission" date="2011-02" db="EMBL/GenBank/DDBJ databases">
        <title>The Genome Sequence of Sphaeroforma arctica JP610.</title>
        <authorList>
            <consortium name="The Broad Institute Genome Sequencing Platform"/>
            <person name="Russ C."/>
            <person name="Cuomo C."/>
            <person name="Young S.K."/>
            <person name="Zeng Q."/>
            <person name="Gargeya S."/>
            <person name="Alvarado L."/>
            <person name="Berlin A."/>
            <person name="Chapman S.B."/>
            <person name="Chen Z."/>
            <person name="Freedman E."/>
            <person name="Gellesch M."/>
            <person name="Goldberg J."/>
            <person name="Griggs A."/>
            <person name="Gujja S."/>
            <person name="Heilman E."/>
            <person name="Heiman D."/>
            <person name="Howarth C."/>
            <person name="Mehta T."/>
            <person name="Neiman D."/>
            <person name="Pearson M."/>
            <person name="Roberts A."/>
            <person name="Saif S."/>
            <person name="Shea T."/>
            <person name="Shenoy N."/>
            <person name="Sisk P."/>
            <person name="Stolte C."/>
            <person name="Sykes S."/>
            <person name="White J."/>
            <person name="Yandava C."/>
            <person name="Burger G."/>
            <person name="Gray M.W."/>
            <person name="Holland P.W.H."/>
            <person name="King N."/>
            <person name="Lang F.B.F."/>
            <person name="Roger A.J."/>
            <person name="Ruiz-Trillo I."/>
            <person name="Haas B."/>
            <person name="Nusbaum C."/>
            <person name="Birren B."/>
        </authorList>
    </citation>
    <scope>NUCLEOTIDE SEQUENCE [LARGE SCALE GENOMIC DNA]</scope>
    <source>
        <strain evidence="1 2">JP610</strain>
    </source>
</reference>
<protein>
    <submittedName>
        <fullName evidence="1">Uncharacterized protein</fullName>
    </submittedName>
</protein>
<name>A0A0L0FWC1_9EUKA</name>
<dbReference type="GeneID" id="25907890"/>
<dbReference type="Proteomes" id="UP000054560">
    <property type="component" value="Unassembled WGS sequence"/>
</dbReference>
<organism evidence="1 2">
    <name type="scientific">Sphaeroforma arctica JP610</name>
    <dbReference type="NCBI Taxonomy" id="667725"/>
    <lineage>
        <taxon>Eukaryota</taxon>
        <taxon>Ichthyosporea</taxon>
        <taxon>Ichthyophonida</taxon>
        <taxon>Sphaeroforma</taxon>
    </lineage>
</organism>
<evidence type="ECO:0000313" key="2">
    <source>
        <dbReference type="Proteomes" id="UP000054560"/>
    </source>
</evidence>
<dbReference type="AlphaFoldDB" id="A0A0L0FWC1"/>
<keyword evidence="2" id="KW-1185">Reference proteome</keyword>
<dbReference type="RefSeq" id="XP_014154150.1">
    <property type="nucleotide sequence ID" value="XM_014298675.1"/>
</dbReference>
<gene>
    <name evidence="1" type="ORF">SARC_07386</name>
</gene>